<dbReference type="EMBL" id="AOTZ01000004">
    <property type="protein sequence ID" value="EZP77700.1"/>
    <property type="molecule type" value="Genomic_DNA"/>
</dbReference>
<evidence type="ECO:0000256" key="4">
    <source>
        <dbReference type="ARBA" id="ARBA00022692"/>
    </source>
</evidence>
<organism evidence="9 10">
    <name type="scientific">Parageobacillus genomosp. 1</name>
    <dbReference type="NCBI Taxonomy" id="1295642"/>
    <lineage>
        <taxon>Bacteria</taxon>
        <taxon>Bacillati</taxon>
        <taxon>Bacillota</taxon>
        <taxon>Bacilli</taxon>
        <taxon>Bacillales</taxon>
        <taxon>Anoxybacillaceae</taxon>
        <taxon>Parageobacillus</taxon>
    </lineage>
</organism>
<dbReference type="InterPro" id="IPR050189">
    <property type="entry name" value="MFS_Efflux_Transporters"/>
</dbReference>
<dbReference type="SUPFAM" id="SSF103473">
    <property type="entry name" value="MFS general substrate transporter"/>
    <property type="match status" value="1"/>
</dbReference>
<keyword evidence="10" id="KW-1185">Reference proteome</keyword>
<evidence type="ECO:0000256" key="6">
    <source>
        <dbReference type="ARBA" id="ARBA00023136"/>
    </source>
</evidence>
<accession>A0ABC9VGF2</accession>
<reference evidence="9 10" key="1">
    <citation type="journal article" date="2014" name="Appl. Microbiol. Biotechnol.">
        <title>Transformable facultative thermophile Geobacillus stearothermophilus NUB3621 as a host strain for metabolic engineering.</title>
        <authorList>
            <person name="Blanchard K."/>
            <person name="Robic S."/>
            <person name="Matsumura I."/>
        </authorList>
    </citation>
    <scope>NUCLEOTIDE SEQUENCE [LARGE SCALE GENOMIC DNA]</scope>
    <source>
        <strain evidence="9 10">NUB3621</strain>
    </source>
</reference>
<keyword evidence="2" id="KW-0813">Transport</keyword>
<name>A0ABC9VGF2_9BACL</name>
<keyword evidence="4 7" id="KW-0812">Transmembrane</keyword>
<sequence>MNKTWKIYMLTLISFLVGTSQFVISGILDQVASSVGVSVSAAGQLITVFALANAIGTPAVMVATAKMDRRKQLLLALAIILLGIVSTLALPGFGFLMVSRVILGVGTGVFVVTAYSTAANLAPSGRQAGAMSNIALGFSASLVLGIPIGRVVAAAYDWKVIFWGIGIFTLLGIFAVAKTIPSTEGEASVPLGKQLALLKKPKIAFALGVTFFVFISYSMVNTYITPFLISVMSMSEQEVSVILFALGIASLIGSKLGGFLADRTGTARTLVGSMVVQALALALLSIVARTTIVAILLLMLWTIAAWTFGPTQNYNLLSIAPEASGILLSLNSTFVQLGFAAGAGIGGIAVGESSILAICWIGAATVFVAVSVASVSFGLTRTFSKCANG</sequence>
<feature type="transmembrane region" description="Helical" evidence="7">
    <location>
        <begin position="240"/>
        <end position="261"/>
    </location>
</feature>
<dbReference type="GO" id="GO:0005886">
    <property type="term" value="C:plasma membrane"/>
    <property type="evidence" value="ECO:0007669"/>
    <property type="project" value="UniProtKB-SubCell"/>
</dbReference>
<dbReference type="RefSeq" id="WP_043904776.1">
    <property type="nucleotide sequence ID" value="NZ_CM002692.1"/>
</dbReference>
<feature type="transmembrane region" description="Helical" evidence="7">
    <location>
        <begin position="134"/>
        <end position="155"/>
    </location>
</feature>
<protein>
    <submittedName>
        <fullName evidence="9">Major facilitator superfamily protein</fullName>
    </submittedName>
</protein>
<dbReference type="InterPro" id="IPR036259">
    <property type="entry name" value="MFS_trans_sf"/>
</dbReference>
<feature type="transmembrane region" description="Helical" evidence="7">
    <location>
        <begin position="161"/>
        <end position="181"/>
    </location>
</feature>
<dbReference type="Gene3D" id="1.20.1250.20">
    <property type="entry name" value="MFS general substrate transporter like domains"/>
    <property type="match status" value="2"/>
</dbReference>
<feature type="transmembrane region" description="Helical" evidence="7">
    <location>
        <begin position="7"/>
        <end position="28"/>
    </location>
</feature>
<feature type="transmembrane region" description="Helical" evidence="7">
    <location>
        <begin position="281"/>
        <end position="306"/>
    </location>
</feature>
<dbReference type="PANTHER" id="PTHR43124">
    <property type="entry name" value="PURINE EFFLUX PUMP PBUE"/>
    <property type="match status" value="1"/>
</dbReference>
<feature type="transmembrane region" description="Helical" evidence="7">
    <location>
        <begin position="101"/>
        <end position="122"/>
    </location>
</feature>
<feature type="transmembrane region" description="Helical" evidence="7">
    <location>
        <begin position="326"/>
        <end position="350"/>
    </location>
</feature>
<feature type="domain" description="Major facilitator superfamily (MFS) profile" evidence="8">
    <location>
        <begin position="6"/>
        <end position="381"/>
    </location>
</feature>
<gene>
    <name evidence="9" type="ORF">H839_08714</name>
</gene>
<evidence type="ECO:0000256" key="2">
    <source>
        <dbReference type="ARBA" id="ARBA00022448"/>
    </source>
</evidence>
<evidence type="ECO:0000259" key="8">
    <source>
        <dbReference type="PROSITE" id="PS50850"/>
    </source>
</evidence>
<dbReference type="Proteomes" id="UP000023566">
    <property type="component" value="Chromosome"/>
</dbReference>
<evidence type="ECO:0000256" key="3">
    <source>
        <dbReference type="ARBA" id="ARBA00022475"/>
    </source>
</evidence>
<dbReference type="InterPro" id="IPR020846">
    <property type="entry name" value="MFS_dom"/>
</dbReference>
<dbReference type="AlphaFoldDB" id="A0ABC9VGF2"/>
<keyword evidence="6 7" id="KW-0472">Membrane</keyword>
<dbReference type="InterPro" id="IPR011701">
    <property type="entry name" value="MFS"/>
</dbReference>
<dbReference type="CDD" id="cd17324">
    <property type="entry name" value="MFS_NepI_like"/>
    <property type="match status" value="1"/>
</dbReference>
<keyword evidence="5 7" id="KW-1133">Transmembrane helix</keyword>
<feature type="transmembrane region" description="Helical" evidence="7">
    <location>
        <begin position="73"/>
        <end position="95"/>
    </location>
</feature>
<evidence type="ECO:0000256" key="1">
    <source>
        <dbReference type="ARBA" id="ARBA00004651"/>
    </source>
</evidence>
<dbReference type="PROSITE" id="PS50850">
    <property type="entry name" value="MFS"/>
    <property type="match status" value="1"/>
</dbReference>
<feature type="transmembrane region" description="Helical" evidence="7">
    <location>
        <begin position="357"/>
        <end position="379"/>
    </location>
</feature>
<comment type="caution">
    <text evidence="9">The sequence shown here is derived from an EMBL/GenBank/DDBJ whole genome shotgun (WGS) entry which is preliminary data.</text>
</comment>
<keyword evidence="3" id="KW-1003">Cell membrane</keyword>
<comment type="subcellular location">
    <subcellularLocation>
        <location evidence="1">Cell membrane</location>
        <topology evidence="1">Multi-pass membrane protein</topology>
    </subcellularLocation>
</comment>
<evidence type="ECO:0000256" key="7">
    <source>
        <dbReference type="SAM" id="Phobius"/>
    </source>
</evidence>
<proteinExistence type="predicted"/>
<evidence type="ECO:0000256" key="5">
    <source>
        <dbReference type="ARBA" id="ARBA00022989"/>
    </source>
</evidence>
<evidence type="ECO:0000313" key="10">
    <source>
        <dbReference type="Proteomes" id="UP000023566"/>
    </source>
</evidence>
<feature type="transmembrane region" description="Helical" evidence="7">
    <location>
        <begin position="40"/>
        <end position="61"/>
    </location>
</feature>
<dbReference type="Pfam" id="PF07690">
    <property type="entry name" value="MFS_1"/>
    <property type="match status" value="1"/>
</dbReference>
<dbReference type="PANTHER" id="PTHR43124:SF10">
    <property type="entry name" value="PURINE EFFLUX PUMP PBUE"/>
    <property type="match status" value="1"/>
</dbReference>
<evidence type="ECO:0000313" key="9">
    <source>
        <dbReference type="EMBL" id="EZP77700.1"/>
    </source>
</evidence>
<feature type="transmembrane region" description="Helical" evidence="7">
    <location>
        <begin position="202"/>
        <end position="220"/>
    </location>
</feature>